<dbReference type="GO" id="GO:1990444">
    <property type="term" value="F:F-box domain binding"/>
    <property type="evidence" value="ECO:0007669"/>
    <property type="project" value="TreeGrafter"/>
</dbReference>
<dbReference type="InterPro" id="IPR020422">
    <property type="entry name" value="TYR_PHOSPHATASE_DUAL_dom"/>
</dbReference>
<dbReference type="GO" id="GO:0140096">
    <property type="term" value="F:catalytic activity, acting on a protein"/>
    <property type="evidence" value="ECO:0007669"/>
    <property type="project" value="UniProtKB-ARBA"/>
</dbReference>
<dbReference type="GO" id="GO:0005737">
    <property type="term" value="C:cytoplasm"/>
    <property type="evidence" value="ECO:0007669"/>
    <property type="project" value="TreeGrafter"/>
</dbReference>
<dbReference type="PROSITE" id="PS50056">
    <property type="entry name" value="TYR_PHOSPHATASE_2"/>
    <property type="match status" value="1"/>
</dbReference>
<name>A0A2W1DC00_9PLEO</name>
<evidence type="ECO:0000313" key="6">
    <source>
        <dbReference type="Proteomes" id="UP000245464"/>
    </source>
</evidence>
<feature type="region of interest" description="Disordered" evidence="2">
    <location>
        <begin position="258"/>
        <end position="305"/>
    </location>
</feature>
<dbReference type="GO" id="GO:0062026">
    <property type="term" value="P:negative regulation of SCF-dependent proteasomal ubiquitin-dependent catabolic process"/>
    <property type="evidence" value="ECO:0007669"/>
    <property type="project" value="TreeGrafter"/>
</dbReference>
<evidence type="ECO:0000313" key="4">
    <source>
        <dbReference type="EMBL" id="KAF7569849.1"/>
    </source>
</evidence>
<dbReference type="InterPro" id="IPR029021">
    <property type="entry name" value="Prot-tyrosine_phosphatase-like"/>
</dbReference>
<dbReference type="AlphaFoldDB" id="A0A2W1DC00"/>
<feature type="region of interest" description="Disordered" evidence="2">
    <location>
        <begin position="1"/>
        <end position="20"/>
    </location>
</feature>
<evidence type="ECO:0000256" key="1">
    <source>
        <dbReference type="ARBA" id="ARBA00009649"/>
    </source>
</evidence>
<evidence type="ECO:0000256" key="2">
    <source>
        <dbReference type="SAM" id="MobiDB-lite"/>
    </source>
</evidence>
<dbReference type="Proteomes" id="UP000249757">
    <property type="component" value="Unassembled WGS sequence"/>
</dbReference>
<proteinExistence type="inferred from homology"/>
<dbReference type="SUPFAM" id="SSF52799">
    <property type="entry name" value="(Phosphotyrosine protein) phosphatases II"/>
    <property type="match status" value="1"/>
</dbReference>
<organism evidence="4 6">
    <name type="scientific">Pyrenophora tritici-repentis</name>
    <dbReference type="NCBI Taxonomy" id="45151"/>
    <lineage>
        <taxon>Eukaryota</taxon>
        <taxon>Fungi</taxon>
        <taxon>Dikarya</taxon>
        <taxon>Ascomycota</taxon>
        <taxon>Pezizomycotina</taxon>
        <taxon>Dothideomycetes</taxon>
        <taxon>Pleosporomycetidae</taxon>
        <taxon>Pleosporales</taxon>
        <taxon>Pleosporineae</taxon>
        <taxon>Pleosporaceae</taxon>
        <taxon>Pyrenophora</taxon>
    </lineage>
</organism>
<comment type="caution">
    <text evidence="4">The sequence shown here is derived from an EMBL/GenBank/DDBJ whole genome shotgun (WGS) entry which is preliminary data.</text>
</comment>
<dbReference type="Pfam" id="PF00782">
    <property type="entry name" value="DSPc"/>
    <property type="match status" value="1"/>
</dbReference>
<reference evidence="5" key="3">
    <citation type="journal article" date="2022" name="bioRxiv">
        <title>A global pangenome for the wheat fungal pathogen Pyrenophora tritici-repentis and prediction of effector protein structural homology.</title>
        <authorList>
            <person name="Moolhuijzen P."/>
            <person name="See P.T."/>
            <person name="Shi G."/>
            <person name="Powell H.R."/>
            <person name="Cockram J."/>
            <person name="Jorgensen L.N."/>
            <person name="Benslimane H."/>
            <person name="Strelkov S.E."/>
            <person name="Turner J."/>
            <person name="Liu Z."/>
            <person name="Moffat C.S."/>
        </authorList>
    </citation>
    <scope>NUCLEOTIDE SEQUENCE</scope>
    <source>
        <strain evidence="5">86-124</strain>
    </source>
</reference>
<reference evidence="4 6" key="1">
    <citation type="journal article" date="2018" name="BMC Genomics">
        <title>Comparative genomics of the wheat fungal pathogen Pyrenophora tritici-repentis reveals chromosomal variations and genome plasticity.</title>
        <authorList>
            <person name="Moolhuijzen P."/>
            <person name="See P.T."/>
            <person name="Hane J.K."/>
            <person name="Shi G."/>
            <person name="Liu Z."/>
            <person name="Oliver R.P."/>
            <person name="Moffat C.S."/>
        </authorList>
    </citation>
    <scope>NUCLEOTIDE SEQUENCE [LARGE SCALE GENOMIC DNA]</scope>
    <source>
        <strain evidence="4">M4</strain>
    </source>
</reference>
<dbReference type="PANTHER" id="PTHR46588">
    <property type="entry name" value="SERINE/THREONINE/TYROSINE-INTERACTING PROTEIN"/>
    <property type="match status" value="1"/>
</dbReference>
<dbReference type="PANTHER" id="PTHR46588:SF1">
    <property type="entry name" value="SERINE_THREONINE_TYROSINE-INTERACTING PROTEIN"/>
    <property type="match status" value="1"/>
</dbReference>
<evidence type="ECO:0000313" key="7">
    <source>
        <dbReference type="Proteomes" id="UP000249757"/>
    </source>
</evidence>
<dbReference type="Gene3D" id="3.90.190.10">
    <property type="entry name" value="Protein tyrosine phosphatase superfamily"/>
    <property type="match status" value="1"/>
</dbReference>
<dbReference type="CDD" id="cd14498">
    <property type="entry name" value="DSP"/>
    <property type="match status" value="1"/>
</dbReference>
<dbReference type="InterPro" id="IPR052449">
    <property type="entry name" value="STYX-Interacting_Phosphatase"/>
</dbReference>
<dbReference type="SMART" id="SM00195">
    <property type="entry name" value="DSPc"/>
    <property type="match status" value="1"/>
</dbReference>
<sequence length="305" mass="34267">MTMAARREESAMSSLPSGHMRTQHEYSYRLPTPPRIIVPPPTLATDMPCLSLRIGSGEVDMSFLNELDLEGTVQSNTIMEWAYERRRNAQMILPWLYLGPMVAAKDKAFLEREGITMVLAIRAQPNSMMGALQAAREVCLEVRSIEAYNFYNLAPKFAEAANIISTHVARVRQHNLETTGQATFGKVLVFCESGNEKSAAVVAAYLMQTLKNIDHVKAMQVVQAQRFCVNFDDVLKNILRSFWDIVEARRSITVQQIDSSNTSSTKQKRGIDDTRDDDDMDMSGGMDASDALRFSGREITPFQDR</sequence>
<accession>A0A2W1DC00</accession>
<dbReference type="OrthoDB" id="10252009at2759"/>
<dbReference type="GO" id="GO:0070372">
    <property type="term" value="P:regulation of ERK1 and ERK2 cascade"/>
    <property type="evidence" value="ECO:0007669"/>
    <property type="project" value="TreeGrafter"/>
</dbReference>
<dbReference type="InterPro" id="IPR000340">
    <property type="entry name" value="Dual-sp_phosphatase_cat-dom"/>
</dbReference>
<dbReference type="EMBL" id="NQIK02000006">
    <property type="protein sequence ID" value="KAF7569849.1"/>
    <property type="molecule type" value="Genomic_DNA"/>
</dbReference>
<reference evidence="5" key="2">
    <citation type="submission" date="2021-05" db="EMBL/GenBank/DDBJ databases">
        <authorList>
            <person name="Moolhuijzen P.M."/>
            <person name="Moffat C.S."/>
        </authorList>
    </citation>
    <scope>NUCLEOTIDE SEQUENCE</scope>
    <source>
        <strain evidence="5">86-124</strain>
    </source>
</reference>
<evidence type="ECO:0000313" key="5">
    <source>
        <dbReference type="EMBL" id="KAI1509267.1"/>
    </source>
</evidence>
<dbReference type="GO" id="GO:0005654">
    <property type="term" value="C:nucleoplasm"/>
    <property type="evidence" value="ECO:0007669"/>
    <property type="project" value="TreeGrafter"/>
</dbReference>
<dbReference type="InterPro" id="IPR000387">
    <property type="entry name" value="Tyr_Pase_dom"/>
</dbReference>
<feature type="compositionally biased region" description="Low complexity" evidence="2">
    <location>
        <begin position="282"/>
        <end position="291"/>
    </location>
</feature>
<feature type="domain" description="Tyrosine specific protein phosphatases" evidence="3">
    <location>
        <begin position="155"/>
        <end position="226"/>
    </location>
</feature>
<evidence type="ECO:0000259" key="3">
    <source>
        <dbReference type="PROSITE" id="PS50056"/>
    </source>
</evidence>
<reference evidence="7" key="4">
    <citation type="journal article" date="2022" name="Microb. Genom.">
        <title>A global pangenome for the wheat fungal pathogen Pyrenophora tritici-repentis and prediction of effector protein structural homology.</title>
        <authorList>
            <person name="Moolhuijzen P.M."/>
            <person name="See P.T."/>
            <person name="Shi G."/>
            <person name="Powell H.R."/>
            <person name="Cockram J."/>
            <person name="Jorgensen L.N."/>
            <person name="Benslimane H."/>
            <person name="Strelkov S.E."/>
            <person name="Turner J."/>
            <person name="Liu Z."/>
            <person name="Moffat C.S."/>
        </authorList>
    </citation>
    <scope>NUCLEOTIDE SEQUENCE [LARGE SCALE GENOMIC DNA]</scope>
</reference>
<gene>
    <name evidence="5" type="ORF">Ptr86124_011807</name>
    <name evidence="4" type="ORF">PtrM4_122640</name>
</gene>
<keyword evidence="7" id="KW-1185">Reference proteome</keyword>
<dbReference type="Proteomes" id="UP000245464">
    <property type="component" value="Chromosome 6"/>
</dbReference>
<dbReference type="OMA" id="IAYIMVM"/>
<feature type="compositionally biased region" description="Basic and acidic residues" evidence="2">
    <location>
        <begin position="1"/>
        <end position="10"/>
    </location>
</feature>
<dbReference type="EMBL" id="NRDI02000021">
    <property type="protein sequence ID" value="KAI1509267.1"/>
    <property type="molecule type" value="Genomic_DNA"/>
</dbReference>
<protein>
    <submittedName>
        <fullName evidence="4 5">Tyrosine protein phosphatase</fullName>
    </submittedName>
</protein>
<comment type="similarity">
    <text evidence="1">Belongs to the protein-tyrosine phosphatase family. Non-receptor class subfamily.</text>
</comment>